<keyword evidence="2" id="KW-0285">Flavoprotein</keyword>
<evidence type="ECO:0000313" key="6">
    <source>
        <dbReference type="EMBL" id="ARP94641.1"/>
    </source>
</evidence>
<evidence type="ECO:0000256" key="4">
    <source>
        <dbReference type="SAM" id="MobiDB-lite"/>
    </source>
</evidence>
<proteinExistence type="predicted"/>
<feature type="domain" description="FAD-binding" evidence="5">
    <location>
        <begin position="5"/>
        <end position="341"/>
    </location>
</feature>
<evidence type="ECO:0000256" key="1">
    <source>
        <dbReference type="ARBA" id="ARBA00001974"/>
    </source>
</evidence>
<dbReference type="STRING" id="463040.CAL15_09715"/>
<keyword evidence="7" id="KW-1185">Reference proteome</keyword>
<organism evidence="6 7">
    <name type="scientific">Bordetella genomosp. 13</name>
    <dbReference type="NCBI Taxonomy" id="463040"/>
    <lineage>
        <taxon>Bacteria</taxon>
        <taxon>Pseudomonadati</taxon>
        <taxon>Pseudomonadota</taxon>
        <taxon>Betaproteobacteria</taxon>
        <taxon>Burkholderiales</taxon>
        <taxon>Alcaligenaceae</taxon>
        <taxon>Bordetella</taxon>
    </lineage>
</organism>
<evidence type="ECO:0000313" key="7">
    <source>
        <dbReference type="Proteomes" id="UP000194161"/>
    </source>
</evidence>
<keyword evidence="3" id="KW-0274">FAD</keyword>
<name>A0A1W6ZBA8_9BORD</name>
<dbReference type="GO" id="GO:0071949">
    <property type="term" value="F:FAD binding"/>
    <property type="evidence" value="ECO:0007669"/>
    <property type="project" value="InterPro"/>
</dbReference>
<dbReference type="GO" id="GO:0016709">
    <property type="term" value="F:oxidoreductase activity, acting on paired donors, with incorporation or reduction of molecular oxygen, NAD(P)H as one donor, and incorporation of one atom of oxygen"/>
    <property type="evidence" value="ECO:0007669"/>
    <property type="project" value="UniProtKB-ARBA"/>
</dbReference>
<dbReference type="PRINTS" id="PR00420">
    <property type="entry name" value="RNGMNOXGNASE"/>
</dbReference>
<dbReference type="Gene3D" id="3.50.50.60">
    <property type="entry name" value="FAD/NAD(P)-binding domain"/>
    <property type="match status" value="1"/>
</dbReference>
<dbReference type="InterPro" id="IPR050641">
    <property type="entry name" value="RIFMO-like"/>
</dbReference>
<dbReference type="Pfam" id="PF01494">
    <property type="entry name" value="FAD_binding_3"/>
    <property type="match status" value="1"/>
</dbReference>
<dbReference type="AlphaFoldDB" id="A0A1W6ZBA8"/>
<dbReference type="RefSeq" id="WP_086078407.1">
    <property type="nucleotide sequence ID" value="NZ_CP021111.1"/>
</dbReference>
<dbReference type="SUPFAM" id="SSF51905">
    <property type="entry name" value="FAD/NAD(P)-binding domain"/>
    <property type="match status" value="1"/>
</dbReference>
<dbReference type="OrthoDB" id="3443359at2"/>
<gene>
    <name evidence="6" type="ORF">CAL15_09715</name>
</gene>
<dbReference type="Proteomes" id="UP000194161">
    <property type="component" value="Chromosome"/>
</dbReference>
<dbReference type="InterPro" id="IPR036188">
    <property type="entry name" value="FAD/NAD-bd_sf"/>
</dbReference>
<protein>
    <submittedName>
        <fullName evidence="6">Monooxygenase</fullName>
    </submittedName>
</protein>
<feature type="compositionally biased region" description="Basic and acidic residues" evidence="4">
    <location>
        <begin position="406"/>
        <end position="420"/>
    </location>
</feature>
<dbReference type="InterPro" id="IPR002938">
    <property type="entry name" value="FAD-bd"/>
</dbReference>
<dbReference type="KEGG" id="bgm:CAL15_09715"/>
<sequence length="492" mass="52851">MAGRVLVVGAGPVGLTMACELARFGIPLRIIDKAGQRTDKSKALVLWSRTLELLDRGANGAAPFVEAGHKVLAVDFISGDQRIGRVSMEHVDTPYAYALMLPQSDTERLLEERLASLGIHVERGVEMTEYQAGVAGITAALRHPDGRAEIAVAEWLVGCDGAHSIVRHTLGVPFAGKTMDSDWMLADVHMSGYPCPDSEASVYWHRDGVFVIFPIRPGRYRLLADLPSSGAPQPPVPTLDQVQAMIDRRGPPGTKVSDPIWLAGFRINGRKVAGYRSGRVFLAGDAAHVHSPAGGQGMNTGMQDAFNLSWKLAMVIHGACGDQLLDSYTHERSAVGDEVLKTAERLTEVGTMKNPLAQHVRNLVGHVMLGLRPVQRKFADTMSEVAIAYPESPLNGPAAPGVSPKPGERVTPRQDARDSHPGAPRFALHAAPSQDVAELIAQYPALLHAPPRGPLHADAMILVRPDGYVACSAQAVAPIRSYLAALEEGRKQ</sequence>
<dbReference type="Gene3D" id="3.30.70.2450">
    <property type="match status" value="1"/>
</dbReference>
<evidence type="ECO:0000256" key="2">
    <source>
        <dbReference type="ARBA" id="ARBA00022630"/>
    </source>
</evidence>
<dbReference type="PANTHER" id="PTHR43004">
    <property type="entry name" value="TRK SYSTEM POTASSIUM UPTAKE PROTEIN"/>
    <property type="match status" value="1"/>
</dbReference>
<accession>A0A1W6ZBA8</accession>
<dbReference type="PROSITE" id="PS51257">
    <property type="entry name" value="PROKAR_LIPOPROTEIN"/>
    <property type="match status" value="1"/>
</dbReference>
<dbReference type="PANTHER" id="PTHR43004:SF19">
    <property type="entry name" value="BINDING MONOOXYGENASE, PUTATIVE (JCVI)-RELATED"/>
    <property type="match status" value="1"/>
</dbReference>
<evidence type="ECO:0000259" key="5">
    <source>
        <dbReference type="Pfam" id="PF01494"/>
    </source>
</evidence>
<keyword evidence="6" id="KW-0503">Monooxygenase</keyword>
<reference evidence="6 7" key="1">
    <citation type="submission" date="2017-05" db="EMBL/GenBank/DDBJ databases">
        <title>Complete and WGS of Bordetella genogroups.</title>
        <authorList>
            <person name="Spilker T."/>
            <person name="LiPuma J."/>
        </authorList>
    </citation>
    <scope>NUCLEOTIDE SEQUENCE [LARGE SCALE GENOMIC DNA]</scope>
    <source>
        <strain evidence="6 7">AU7206</strain>
    </source>
</reference>
<keyword evidence="6" id="KW-0560">Oxidoreductase</keyword>
<evidence type="ECO:0000256" key="3">
    <source>
        <dbReference type="ARBA" id="ARBA00022827"/>
    </source>
</evidence>
<feature type="region of interest" description="Disordered" evidence="4">
    <location>
        <begin position="393"/>
        <end position="424"/>
    </location>
</feature>
<comment type="cofactor">
    <cofactor evidence="1">
        <name>FAD</name>
        <dbReference type="ChEBI" id="CHEBI:57692"/>
    </cofactor>
</comment>
<dbReference type="EMBL" id="CP021111">
    <property type="protein sequence ID" value="ARP94641.1"/>
    <property type="molecule type" value="Genomic_DNA"/>
</dbReference>